<evidence type="ECO:0000313" key="1">
    <source>
        <dbReference type="EMBL" id="MBB6327137.1"/>
    </source>
</evidence>
<accession>A0A841MNP8</accession>
<sequence>MKMLKYSFGFLLSALVFLSSCRDFVEPNIPYSEFDTGAYLRTIRTTDENTSLTFNFFNLANSKFALILEAVDIEDGATVETVEIKVQHRRLITGVGLEYTPSEPVLVKTLSAADFAPNTESRFLRTSFQIPASEAISAVGLTPADIEGGDTFEFSLILTDNKGRQFNRENVSGNIAGAPFYDSPFQYFVNVICPSDLGGTYEFTQTNMDSIYGSCSGTISGTTTWTPVSGAPGAYRISDATFGFWDCYGDSWGSGSVRINDACGNLSMSGADKYGVGYSITVLSSTPEELVFVWLNGDGETGEVTMKAQDGKPLPTLM</sequence>
<organism evidence="1 2">
    <name type="scientific">Algoriphagus iocasae</name>
    <dbReference type="NCBI Taxonomy" id="1836499"/>
    <lineage>
        <taxon>Bacteria</taxon>
        <taxon>Pseudomonadati</taxon>
        <taxon>Bacteroidota</taxon>
        <taxon>Cytophagia</taxon>
        <taxon>Cytophagales</taxon>
        <taxon>Cyclobacteriaceae</taxon>
        <taxon>Algoriphagus</taxon>
    </lineage>
</organism>
<dbReference type="RefSeq" id="WP_184495812.1">
    <property type="nucleotide sequence ID" value="NZ_JACIJO010000002.1"/>
</dbReference>
<comment type="caution">
    <text evidence="1">The sequence shown here is derived from an EMBL/GenBank/DDBJ whole genome shotgun (WGS) entry which is preliminary data.</text>
</comment>
<dbReference type="EMBL" id="JACIJO010000002">
    <property type="protein sequence ID" value="MBB6327137.1"/>
    <property type="molecule type" value="Genomic_DNA"/>
</dbReference>
<proteinExistence type="predicted"/>
<evidence type="ECO:0008006" key="3">
    <source>
        <dbReference type="Google" id="ProtNLM"/>
    </source>
</evidence>
<name>A0A841MNP8_9BACT</name>
<evidence type="ECO:0000313" key="2">
    <source>
        <dbReference type="Proteomes" id="UP000588604"/>
    </source>
</evidence>
<dbReference type="PROSITE" id="PS51257">
    <property type="entry name" value="PROKAR_LIPOPROTEIN"/>
    <property type="match status" value="1"/>
</dbReference>
<dbReference type="Proteomes" id="UP000588604">
    <property type="component" value="Unassembled WGS sequence"/>
</dbReference>
<reference evidence="1 2" key="1">
    <citation type="submission" date="2020-08" db="EMBL/GenBank/DDBJ databases">
        <title>Genomic Encyclopedia of Type Strains, Phase IV (KMG-IV): sequencing the most valuable type-strain genomes for metagenomic binning, comparative biology and taxonomic classification.</title>
        <authorList>
            <person name="Goeker M."/>
        </authorList>
    </citation>
    <scope>NUCLEOTIDE SEQUENCE [LARGE SCALE GENOMIC DNA]</scope>
    <source>
        <strain evidence="1 2">DSM 102044</strain>
    </source>
</reference>
<protein>
    <recommendedName>
        <fullName evidence="3">DUF1735 domain-containing protein</fullName>
    </recommendedName>
</protein>
<keyword evidence="2" id="KW-1185">Reference proteome</keyword>
<gene>
    <name evidence="1" type="ORF">FHS59_002765</name>
</gene>
<dbReference type="AlphaFoldDB" id="A0A841MNP8"/>